<dbReference type="Proteomes" id="UP000676336">
    <property type="component" value="Unassembled WGS sequence"/>
</dbReference>
<sequence length="55" mass="6235">PDAIVHCAAERKPDEFEKNPEKSMFLNVEVTRHLAELAGKMIALSRMKNNKISII</sequence>
<dbReference type="SUPFAM" id="SSF51735">
    <property type="entry name" value="NAD(P)-binding Rossmann-fold domains"/>
    <property type="match status" value="1"/>
</dbReference>
<comment type="caution">
    <text evidence="4">The sequence shown here is derived from an EMBL/GenBank/DDBJ whole genome shotgun (WGS) entry which is preliminary data.</text>
</comment>
<evidence type="ECO:0000313" key="2">
    <source>
        <dbReference type="EMBL" id="CAF4483819.1"/>
    </source>
</evidence>
<dbReference type="EMBL" id="CAJOBH010073662">
    <property type="protein sequence ID" value="CAF4483819.1"/>
    <property type="molecule type" value="Genomic_DNA"/>
</dbReference>
<dbReference type="Proteomes" id="UP000681720">
    <property type="component" value="Unassembled WGS sequence"/>
</dbReference>
<organism evidence="4 5">
    <name type="scientific">Rotaria magnacalcarata</name>
    <dbReference type="NCBI Taxonomy" id="392030"/>
    <lineage>
        <taxon>Eukaryota</taxon>
        <taxon>Metazoa</taxon>
        <taxon>Spiralia</taxon>
        <taxon>Gnathifera</taxon>
        <taxon>Rotifera</taxon>
        <taxon>Eurotatoria</taxon>
        <taxon>Bdelloidea</taxon>
        <taxon>Philodinida</taxon>
        <taxon>Philodinidae</taxon>
        <taxon>Rotaria</taxon>
    </lineage>
</organism>
<evidence type="ECO:0000259" key="1">
    <source>
        <dbReference type="Pfam" id="PF04321"/>
    </source>
</evidence>
<feature type="non-terminal residue" evidence="4">
    <location>
        <position position="1"/>
    </location>
</feature>
<dbReference type="EMBL" id="CAJOBI010188710">
    <property type="protein sequence ID" value="CAF4953793.1"/>
    <property type="molecule type" value="Genomic_DNA"/>
</dbReference>
<proteinExistence type="predicted"/>
<feature type="domain" description="RmlD-like substrate binding" evidence="1">
    <location>
        <begin position="1"/>
        <end position="40"/>
    </location>
</feature>
<dbReference type="AlphaFoldDB" id="A0A8S3DD61"/>
<dbReference type="Pfam" id="PF04321">
    <property type="entry name" value="RmlD_sub_bind"/>
    <property type="match status" value="1"/>
</dbReference>
<dbReference type="InterPro" id="IPR029903">
    <property type="entry name" value="RmlD-like-bd"/>
</dbReference>
<evidence type="ECO:0000313" key="4">
    <source>
        <dbReference type="EMBL" id="CAF4953793.1"/>
    </source>
</evidence>
<protein>
    <recommendedName>
        <fullName evidence="1">RmlD-like substrate binding domain-containing protein</fullName>
    </recommendedName>
</protein>
<evidence type="ECO:0000313" key="3">
    <source>
        <dbReference type="EMBL" id="CAF4540922.1"/>
    </source>
</evidence>
<dbReference type="EMBL" id="CAJOBJ010090576">
    <property type="protein sequence ID" value="CAF4540922.1"/>
    <property type="molecule type" value="Genomic_DNA"/>
</dbReference>
<reference evidence="4" key="1">
    <citation type="submission" date="2021-02" db="EMBL/GenBank/DDBJ databases">
        <authorList>
            <person name="Nowell W R."/>
        </authorList>
    </citation>
    <scope>NUCLEOTIDE SEQUENCE</scope>
</reference>
<dbReference type="Gene3D" id="3.40.50.720">
    <property type="entry name" value="NAD(P)-binding Rossmann-like Domain"/>
    <property type="match status" value="1"/>
</dbReference>
<gene>
    <name evidence="2" type="ORF">BYL167_LOCUS35261</name>
    <name evidence="3" type="ORF">GIL414_LOCUS36414</name>
    <name evidence="4" type="ORF">SMN809_LOCUS54252</name>
</gene>
<accession>A0A8S3DD61</accession>
<dbReference type="InterPro" id="IPR036291">
    <property type="entry name" value="NAD(P)-bd_dom_sf"/>
</dbReference>
<dbReference type="Proteomes" id="UP000681967">
    <property type="component" value="Unassembled WGS sequence"/>
</dbReference>
<evidence type="ECO:0000313" key="5">
    <source>
        <dbReference type="Proteomes" id="UP000676336"/>
    </source>
</evidence>
<name>A0A8S3DD61_9BILA</name>